<dbReference type="GeneID" id="20177475"/>
<dbReference type="EMBL" id="KI669572">
    <property type="protein sequence ID" value="ETN14613.1"/>
    <property type="molecule type" value="Genomic_DNA"/>
</dbReference>
<dbReference type="RefSeq" id="XP_008900147.1">
    <property type="nucleotide sequence ID" value="XM_008901899.1"/>
</dbReference>
<organism evidence="2 3">
    <name type="scientific">Phytophthora nicotianae (strain INRA-310)</name>
    <name type="common">Phytophthora parasitica</name>
    <dbReference type="NCBI Taxonomy" id="761204"/>
    <lineage>
        <taxon>Eukaryota</taxon>
        <taxon>Sar</taxon>
        <taxon>Stramenopiles</taxon>
        <taxon>Oomycota</taxon>
        <taxon>Peronosporomycetes</taxon>
        <taxon>Peronosporales</taxon>
        <taxon>Peronosporaceae</taxon>
        <taxon>Phytophthora</taxon>
    </lineage>
</organism>
<dbReference type="OMA" id="EALXAAT"/>
<evidence type="ECO:0000256" key="1">
    <source>
        <dbReference type="SAM" id="MobiDB-lite"/>
    </source>
</evidence>
<feature type="compositionally biased region" description="Polar residues" evidence="1">
    <location>
        <begin position="116"/>
        <end position="136"/>
    </location>
</feature>
<proteinExistence type="predicted"/>
<feature type="compositionally biased region" description="Low complexity" evidence="1">
    <location>
        <begin position="103"/>
        <end position="115"/>
    </location>
</feature>
<sequence length="267" mass="26651">MIPTAPQEFDSRQLGPNVQVSFTINEVASLLETFTDRVHVELLWMTSTPKRAVPRVKRHNTWSSRTRIRYGMIAEHSRLVPVARALVALSSTVDAQRLLRSEASATTDSTVSTTDFNTLSSGSGFTPGNVEAQSSFGALDHGGSTGGNRPSGSMHGGGGRGHHGSGHGGMHNVGSGEGFPVMGSGSFGGHFGGGRRGGGSMTGGGFAGSMGGFGGSGFGGGDFGGSFSGGIPSISSGEGPKEGSGEALAAATTTTSTAGSVAASAAA</sequence>
<feature type="region of interest" description="Disordered" evidence="1">
    <location>
        <begin position="103"/>
        <end position="181"/>
    </location>
</feature>
<reference evidence="3" key="1">
    <citation type="submission" date="2011-12" db="EMBL/GenBank/DDBJ databases">
        <authorList>
            <consortium name="The Broad Institute Genome Sequencing Platform"/>
            <person name="Russ C."/>
            <person name="Tyler B."/>
            <person name="Panabieres F."/>
            <person name="Shan W."/>
            <person name="Tripathy S."/>
            <person name="Grunwald N."/>
            <person name="Machado M."/>
            <person name="Young S.K."/>
            <person name="Zeng Q."/>
            <person name="Gargeya S."/>
            <person name="Fitzgerald M."/>
            <person name="Haas B."/>
            <person name="Abouelleil A."/>
            <person name="Alvarado L."/>
            <person name="Arachchi H.M."/>
            <person name="Berlin A."/>
            <person name="Chapman S.B."/>
            <person name="Gearin G."/>
            <person name="Goldberg J."/>
            <person name="Griggs A."/>
            <person name="Gujja S."/>
            <person name="Hansen M."/>
            <person name="Heiman D."/>
            <person name="Howarth C."/>
            <person name="Larimer J."/>
            <person name="Lui A."/>
            <person name="MacDonald P.J.P."/>
            <person name="McCowen C."/>
            <person name="Montmayeur A."/>
            <person name="Murphy C."/>
            <person name="Neiman D."/>
            <person name="Pearson M."/>
            <person name="Priest M."/>
            <person name="Roberts A."/>
            <person name="Saif S."/>
            <person name="Shea T."/>
            <person name="Sisk P."/>
            <person name="Stolte C."/>
            <person name="Sykes S."/>
            <person name="Wortman J."/>
            <person name="Nusbaum C."/>
            <person name="Birren B."/>
        </authorList>
    </citation>
    <scope>NUCLEOTIDE SEQUENCE [LARGE SCALE GENOMIC DNA]</scope>
    <source>
        <strain evidence="3">INRA-310</strain>
    </source>
</reference>
<dbReference type="Proteomes" id="UP000018817">
    <property type="component" value="Unassembled WGS sequence"/>
</dbReference>
<name>W2QNA6_PHYN3</name>
<evidence type="ECO:0000313" key="2">
    <source>
        <dbReference type="EMBL" id="ETN14613.1"/>
    </source>
</evidence>
<accession>W2QNA6</accession>
<feature type="region of interest" description="Disordered" evidence="1">
    <location>
        <begin position="229"/>
        <end position="267"/>
    </location>
</feature>
<dbReference type="VEuPathDB" id="FungiDB:PPTG_07619"/>
<evidence type="ECO:0000313" key="3">
    <source>
        <dbReference type="Proteomes" id="UP000018817"/>
    </source>
</evidence>
<feature type="compositionally biased region" description="Low complexity" evidence="1">
    <location>
        <begin position="229"/>
        <end position="238"/>
    </location>
</feature>
<reference evidence="2 3" key="2">
    <citation type="submission" date="2013-11" db="EMBL/GenBank/DDBJ databases">
        <title>The Genome Sequence of Phytophthora parasitica INRA-310.</title>
        <authorList>
            <consortium name="The Broad Institute Genomics Platform"/>
            <person name="Russ C."/>
            <person name="Tyler B."/>
            <person name="Panabieres F."/>
            <person name="Shan W."/>
            <person name="Tripathy S."/>
            <person name="Grunwald N."/>
            <person name="Machado M."/>
            <person name="Johnson C.S."/>
            <person name="Arredondo F."/>
            <person name="Hong C."/>
            <person name="Coffey M."/>
            <person name="Young S.K."/>
            <person name="Zeng Q."/>
            <person name="Gargeya S."/>
            <person name="Fitzgerald M."/>
            <person name="Abouelleil A."/>
            <person name="Alvarado L."/>
            <person name="Chapman S.B."/>
            <person name="Gainer-Dewar J."/>
            <person name="Goldberg J."/>
            <person name="Griggs A."/>
            <person name="Gujja S."/>
            <person name="Hansen M."/>
            <person name="Howarth C."/>
            <person name="Imamovic A."/>
            <person name="Ireland A."/>
            <person name="Larimer J."/>
            <person name="McCowan C."/>
            <person name="Murphy C."/>
            <person name="Pearson M."/>
            <person name="Poon T.W."/>
            <person name="Priest M."/>
            <person name="Roberts A."/>
            <person name="Saif S."/>
            <person name="Shea T."/>
            <person name="Sykes S."/>
            <person name="Wortman J."/>
            <person name="Nusbaum C."/>
            <person name="Birren B."/>
        </authorList>
    </citation>
    <scope>NUCLEOTIDE SEQUENCE [LARGE SCALE GENOMIC DNA]</scope>
    <source>
        <strain evidence="2 3">INRA-310</strain>
    </source>
</reference>
<protein>
    <submittedName>
        <fullName evidence="2">Uncharacterized protein</fullName>
    </submittedName>
</protein>
<dbReference type="OrthoDB" id="129714at2759"/>
<gene>
    <name evidence="2" type="ORF">PPTG_07619</name>
</gene>
<feature type="compositionally biased region" description="Gly residues" evidence="1">
    <location>
        <begin position="166"/>
        <end position="177"/>
    </location>
</feature>
<dbReference type="AlphaFoldDB" id="W2QNA6"/>
<feature type="compositionally biased region" description="Low complexity" evidence="1">
    <location>
        <begin position="245"/>
        <end position="267"/>
    </location>
</feature>